<keyword evidence="4" id="KW-1185">Reference proteome</keyword>
<protein>
    <submittedName>
        <fullName evidence="3">Methylglutaconyl-CoA hydratase</fullName>
        <ecNumber evidence="3">4.2.1.18</ecNumber>
    </submittedName>
</protein>
<evidence type="ECO:0000256" key="2">
    <source>
        <dbReference type="RuleBase" id="RU003707"/>
    </source>
</evidence>
<dbReference type="InterPro" id="IPR029045">
    <property type="entry name" value="ClpP/crotonase-like_dom_sf"/>
</dbReference>
<dbReference type="RefSeq" id="WP_354558031.1">
    <property type="nucleotide sequence ID" value="NZ_JBEPMB010000008.1"/>
</dbReference>
<evidence type="ECO:0000313" key="3">
    <source>
        <dbReference type="EMBL" id="MET3615561.1"/>
    </source>
</evidence>
<dbReference type="GO" id="GO:0004490">
    <property type="term" value="F:methylglutaconyl-CoA hydratase activity"/>
    <property type="evidence" value="ECO:0007669"/>
    <property type="project" value="UniProtKB-EC"/>
</dbReference>
<sequence>MHEYETLTLTVDGRGVAICTLNRPEKRNAMTDRMLAELIDMAGRMSADPDVRAVILTGAGDFFCAGGDLSWMKQQIEADRATRMKQARGLADALFVLNTMEKPLIGRINGSAFGGGLGLISVCDVAIAPATAQFGFTETRLGLIPATISPYVLARMGEGKARRVFMSARLFPAHEAVALDLLARAVHTEDLDAAIEAEVAPYLTVASGAVAASKRLARSLGPRIEPEVIEATIKALADTWESEEARHGIEAFLTKTPPRWVR</sequence>
<dbReference type="PROSITE" id="PS00166">
    <property type="entry name" value="ENOYL_COA_HYDRATASE"/>
    <property type="match status" value="1"/>
</dbReference>
<gene>
    <name evidence="3" type="ORF">ABID16_003908</name>
</gene>
<dbReference type="EMBL" id="JBEPMB010000008">
    <property type="protein sequence ID" value="MET3615561.1"/>
    <property type="molecule type" value="Genomic_DNA"/>
</dbReference>
<dbReference type="InterPro" id="IPR001753">
    <property type="entry name" value="Enoyl-CoA_hydra/iso"/>
</dbReference>
<accession>A0ABV2J497</accession>
<evidence type="ECO:0000313" key="4">
    <source>
        <dbReference type="Proteomes" id="UP001549047"/>
    </source>
</evidence>
<proteinExistence type="inferred from homology"/>
<organism evidence="3 4">
    <name type="scientific">Rhizobium aquaticum</name>
    <dbReference type="NCBI Taxonomy" id="1549636"/>
    <lineage>
        <taxon>Bacteria</taxon>
        <taxon>Pseudomonadati</taxon>
        <taxon>Pseudomonadota</taxon>
        <taxon>Alphaproteobacteria</taxon>
        <taxon>Hyphomicrobiales</taxon>
        <taxon>Rhizobiaceae</taxon>
        <taxon>Rhizobium/Agrobacterium group</taxon>
        <taxon>Rhizobium</taxon>
    </lineage>
</organism>
<name>A0ABV2J497_9HYPH</name>
<dbReference type="InterPro" id="IPR018376">
    <property type="entry name" value="Enoyl-CoA_hyd/isom_CS"/>
</dbReference>
<dbReference type="InterPro" id="IPR051683">
    <property type="entry name" value="Enoyl-CoA_Hydratase/Isomerase"/>
</dbReference>
<dbReference type="Proteomes" id="UP001549047">
    <property type="component" value="Unassembled WGS sequence"/>
</dbReference>
<keyword evidence="3" id="KW-0456">Lyase</keyword>
<reference evidence="3 4" key="1">
    <citation type="submission" date="2024-06" db="EMBL/GenBank/DDBJ databases">
        <title>Genomic Encyclopedia of Type Strains, Phase IV (KMG-IV): sequencing the most valuable type-strain genomes for metagenomic binning, comparative biology and taxonomic classification.</title>
        <authorList>
            <person name="Goeker M."/>
        </authorList>
    </citation>
    <scope>NUCLEOTIDE SEQUENCE [LARGE SCALE GENOMIC DNA]</scope>
    <source>
        <strain evidence="3 4">DSM 29780</strain>
    </source>
</reference>
<dbReference type="SUPFAM" id="SSF52096">
    <property type="entry name" value="ClpP/crotonase"/>
    <property type="match status" value="1"/>
</dbReference>
<dbReference type="Gene3D" id="3.90.226.10">
    <property type="entry name" value="2-enoyl-CoA Hydratase, Chain A, domain 1"/>
    <property type="match status" value="1"/>
</dbReference>
<dbReference type="EC" id="4.2.1.18" evidence="3"/>
<dbReference type="CDD" id="cd06558">
    <property type="entry name" value="crotonase-like"/>
    <property type="match status" value="1"/>
</dbReference>
<dbReference type="PANTHER" id="PTHR42964">
    <property type="entry name" value="ENOYL-COA HYDRATASE"/>
    <property type="match status" value="1"/>
</dbReference>
<comment type="caution">
    <text evidence="3">The sequence shown here is derived from an EMBL/GenBank/DDBJ whole genome shotgun (WGS) entry which is preliminary data.</text>
</comment>
<dbReference type="NCBIfam" id="NF005675">
    <property type="entry name" value="PRK07468.1"/>
    <property type="match status" value="1"/>
</dbReference>
<dbReference type="Pfam" id="PF00378">
    <property type="entry name" value="ECH_1"/>
    <property type="match status" value="1"/>
</dbReference>
<evidence type="ECO:0000256" key="1">
    <source>
        <dbReference type="ARBA" id="ARBA00005254"/>
    </source>
</evidence>
<dbReference type="PANTHER" id="PTHR42964:SF1">
    <property type="entry name" value="POLYKETIDE BIOSYNTHESIS ENOYL-COA HYDRATASE PKSH-RELATED"/>
    <property type="match status" value="1"/>
</dbReference>
<comment type="similarity">
    <text evidence="1 2">Belongs to the enoyl-CoA hydratase/isomerase family.</text>
</comment>